<dbReference type="Proteomes" id="UP000319466">
    <property type="component" value="Segment"/>
</dbReference>
<proteinExistence type="predicted"/>
<accession>A0A513ZZV6</accession>
<dbReference type="EMBL" id="MK838112">
    <property type="protein sequence ID" value="QDH46543.1"/>
    <property type="molecule type" value="Genomic_DNA"/>
</dbReference>
<protein>
    <submittedName>
        <fullName evidence="1">Uncharacterized protein</fullName>
    </submittedName>
</protein>
<evidence type="ECO:0000313" key="2">
    <source>
        <dbReference type="Proteomes" id="UP000319466"/>
    </source>
</evidence>
<organism evidence="1 2">
    <name type="scientific">Aeromonas phage LAh_6</name>
    <dbReference type="NCBI Taxonomy" id="2591030"/>
    <lineage>
        <taxon>Viruses</taxon>
        <taxon>Duplodnaviria</taxon>
        <taxon>Heunggongvirae</taxon>
        <taxon>Uroviricota</taxon>
        <taxon>Caudoviricetes</taxon>
        <taxon>Grimontviridae</taxon>
        <taxon>Lahexavirus</taxon>
        <taxon>Lahexavirus LAh6</taxon>
    </lineage>
</organism>
<gene>
    <name evidence="1" type="ORF">LAh6_142</name>
</gene>
<keyword evidence="2" id="KW-1185">Reference proteome</keyword>
<name>A0A513ZZV6_9CAUD</name>
<sequence>MMKRVLLWLMFFLSWSVAASEASIIFGGVSYHFNRQYEYHETNPSIGIEYKGFSAIYVAQNSVEKKSIQLTYTHNFIEESWYSVGVRAGFASGYKQGDWYADGKKYVRSMDLGNGIVPYAALEVGLVTPIPNLNFMVDVNPQVVIFGFKYNL</sequence>
<evidence type="ECO:0000313" key="1">
    <source>
        <dbReference type="EMBL" id="QDH46543.1"/>
    </source>
</evidence>
<reference evidence="1 2" key="1">
    <citation type="submission" date="2019-04" db="EMBL/GenBank/DDBJ databases">
        <title>Novel bacteriophages capable of disrupting biofilms from clinical strains of Aeromonas hydrophila with intrinsic antibiotic resistance.</title>
        <authorList>
            <person name="Kabwe M."/>
            <person name="Brown T.L."/>
            <person name="Speirs L."/>
            <person name="Ku H."/>
            <person name="Leach M."/>
            <person name="Chan H.T."/>
            <person name="Petrovski S."/>
            <person name="Lock P."/>
            <person name="Tucci J."/>
        </authorList>
    </citation>
    <scope>NUCLEOTIDE SEQUENCE [LARGE SCALE GENOMIC DNA]</scope>
</reference>